<dbReference type="EMBL" id="AP014960">
    <property type="protein sequence ID" value="BAS88014.1"/>
    <property type="molecule type" value="Genomic_DNA"/>
</dbReference>
<dbReference type="SMR" id="A0A0P0W776"/>
<sequence>MASSKQPTPALREAERSAHRAAAGGGGVRRSGVCSDSGGSMRDWEKEAVSQCSARAGGCSTRQRASRDRTWRQAGNGHDGSL</sequence>
<proteinExistence type="predicted"/>
<dbReference type="Proteomes" id="UP000059680">
    <property type="component" value="Chromosome 4"/>
</dbReference>
<keyword evidence="3" id="KW-1185">Reference proteome</keyword>
<dbReference type="PaxDb" id="39947-A0A0P0W776"/>
<feature type="compositionally biased region" description="Low complexity" evidence="1">
    <location>
        <begin position="30"/>
        <end position="40"/>
    </location>
</feature>
<reference evidence="2 3" key="2">
    <citation type="journal article" date="2013" name="Plant Cell Physiol.">
        <title>Rice Annotation Project Database (RAP-DB): an integrative and interactive database for rice genomics.</title>
        <authorList>
            <person name="Sakai H."/>
            <person name="Lee S.S."/>
            <person name="Tanaka T."/>
            <person name="Numa H."/>
            <person name="Kim J."/>
            <person name="Kawahara Y."/>
            <person name="Wakimoto H."/>
            <person name="Yang C.C."/>
            <person name="Iwamoto M."/>
            <person name="Abe T."/>
            <person name="Yamada Y."/>
            <person name="Muto A."/>
            <person name="Inokuchi H."/>
            <person name="Ikemura T."/>
            <person name="Matsumoto T."/>
            <person name="Sasaki T."/>
            <person name="Itoh T."/>
        </authorList>
    </citation>
    <scope>NUCLEOTIDE SEQUENCE [LARGE SCALE GENOMIC DNA]</scope>
    <source>
        <strain evidence="3">cv. Nipponbare</strain>
    </source>
</reference>
<reference evidence="3" key="1">
    <citation type="journal article" date="2005" name="Nature">
        <title>The map-based sequence of the rice genome.</title>
        <authorList>
            <consortium name="International rice genome sequencing project (IRGSP)"/>
            <person name="Matsumoto T."/>
            <person name="Wu J."/>
            <person name="Kanamori H."/>
            <person name="Katayose Y."/>
            <person name="Fujisawa M."/>
            <person name="Namiki N."/>
            <person name="Mizuno H."/>
            <person name="Yamamoto K."/>
            <person name="Antonio B.A."/>
            <person name="Baba T."/>
            <person name="Sakata K."/>
            <person name="Nagamura Y."/>
            <person name="Aoki H."/>
            <person name="Arikawa K."/>
            <person name="Arita K."/>
            <person name="Bito T."/>
            <person name="Chiden Y."/>
            <person name="Fujitsuka N."/>
            <person name="Fukunaka R."/>
            <person name="Hamada M."/>
            <person name="Harada C."/>
            <person name="Hayashi A."/>
            <person name="Hijishita S."/>
            <person name="Honda M."/>
            <person name="Hosokawa S."/>
            <person name="Ichikawa Y."/>
            <person name="Idonuma A."/>
            <person name="Iijima M."/>
            <person name="Ikeda M."/>
            <person name="Ikeno M."/>
            <person name="Ito K."/>
            <person name="Ito S."/>
            <person name="Ito T."/>
            <person name="Ito Y."/>
            <person name="Ito Y."/>
            <person name="Iwabuchi A."/>
            <person name="Kamiya K."/>
            <person name="Karasawa W."/>
            <person name="Kurita K."/>
            <person name="Katagiri S."/>
            <person name="Kikuta A."/>
            <person name="Kobayashi H."/>
            <person name="Kobayashi N."/>
            <person name="Machita K."/>
            <person name="Maehara T."/>
            <person name="Masukawa M."/>
            <person name="Mizubayashi T."/>
            <person name="Mukai Y."/>
            <person name="Nagasaki H."/>
            <person name="Nagata Y."/>
            <person name="Naito S."/>
            <person name="Nakashima M."/>
            <person name="Nakama Y."/>
            <person name="Nakamichi Y."/>
            <person name="Nakamura M."/>
            <person name="Meguro A."/>
            <person name="Negishi M."/>
            <person name="Ohta I."/>
            <person name="Ohta T."/>
            <person name="Okamoto M."/>
            <person name="Ono N."/>
            <person name="Saji S."/>
            <person name="Sakaguchi M."/>
            <person name="Sakai K."/>
            <person name="Shibata M."/>
            <person name="Shimokawa T."/>
            <person name="Song J."/>
            <person name="Takazaki Y."/>
            <person name="Terasawa K."/>
            <person name="Tsugane M."/>
            <person name="Tsuji K."/>
            <person name="Ueda S."/>
            <person name="Waki K."/>
            <person name="Yamagata H."/>
            <person name="Yamamoto M."/>
            <person name="Yamamoto S."/>
            <person name="Yamane H."/>
            <person name="Yoshiki S."/>
            <person name="Yoshihara R."/>
            <person name="Yukawa K."/>
            <person name="Zhong H."/>
            <person name="Yano M."/>
            <person name="Yuan Q."/>
            <person name="Ouyang S."/>
            <person name="Liu J."/>
            <person name="Jones K.M."/>
            <person name="Gansberger K."/>
            <person name="Moffat K."/>
            <person name="Hill J."/>
            <person name="Bera J."/>
            <person name="Fadrosh D."/>
            <person name="Jin S."/>
            <person name="Johri S."/>
            <person name="Kim M."/>
            <person name="Overton L."/>
            <person name="Reardon M."/>
            <person name="Tsitrin T."/>
            <person name="Vuong H."/>
            <person name="Weaver B."/>
            <person name="Ciecko A."/>
            <person name="Tallon L."/>
            <person name="Jackson J."/>
            <person name="Pai G."/>
            <person name="Aken S.V."/>
            <person name="Utterback T."/>
            <person name="Reidmuller S."/>
            <person name="Feldblyum T."/>
            <person name="Hsiao J."/>
            <person name="Zismann V."/>
            <person name="Iobst S."/>
            <person name="de Vazeille A.R."/>
            <person name="Buell C.R."/>
            <person name="Ying K."/>
            <person name="Li Y."/>
            <person name="Lu T."/>
            <person name="Huang Y."/>
            <person name="Zhao Q."/>
            <person name="Feng Q."/>
            <person name="Zhang L."/>
            <person name="Zhu J."/>
            <person name="Weng Q."/>
            <person name="Mu J."/>
            <person name="Lu Y."/>
            <person name="Fan D."/>
            <person name="Liu Y."/>
            <person name="Guan J."/>
            <person name="Zhang Y."/>
            <person name="Yu S."/>
            <person name="Liu X."/>
            <person name="Zhang Y."/>
            <person name="Hong G."/>
            <person name="Han B."/>
            <person name="Choisne N."/>
            <person name="Demange N."/>
            <person name="Orjeda G."/>
            <person name="Samain S."/>
            <person name="Cattolico L."/>
            <person name="Pelletier E."/>
            <person name="Couloux A."/>
            <person name="Segurens B."/>
            <person name="Wincker P."/>
            <person name="D'Hont A."/>
            <person name="Scarpelli C."/>
            <person name="Weissenbach J."/>
            <person name="Salanoubat M."/>
            <person name="Quetier F."/>
            <person name="Yu Y."/>
            <person name="Kim H.R."/>
            <person name="Rambo T."/>
            <person name="Currie J."/>
            <person name="Collura K."/>
            <person name="Luo M."/>
            <person name="Yang T."/>
            <person name="Ammiraju J.S.S."/>
            <person name="Engler F."/>
            <person name="Soderlund C."/>
            <person name="Wing R.A."/>
            <person name="Palmer L.E."/>
            <person name="de la Bastide M."/>
            <person name="Spiegel L."/>
            <person name="Nascimento L."/>
            <person name="Zutavern T."/>
            <person name="O'Shaughnessy A."/>
            <person name="Dike S."/>
            <person name="Dedhia N."/>
            <person name="Preston R."/>
            <person name="Balija V."/>
            <person name="McCombie W.R."/>
            <person name="Chow T."/>
            <person name="Chen H."/>
            <person name="Chung M."/>
            <person name="Chen C."/>
            <person name="Shaw J."/>
            <person name="Wu H."/>
            <person name="Hsiao K."/>
            <person name="Chao Y."/>
            <person name="Chu M."/>
            <person name="Cheng C."/>
            <person name="Hour A."/>
            <person name="Lee P."/>
            <person name="Lin S."/>
            <person name="Lin Y."/>
            <person name="Liou J."/>
            <person name="Liu S."/>
            <person name="Hsing Y."/>
            <person name="Raghuvanshi S."/>
            <person name="Mohanty A."/>
            <person name="Bharti A.K."/>
            <person name="Gaur A."/>
            <person name="Gupta V."/>
            <person name="Kumar D."/>
            <person name="Ravi V."/>
            <person name="Vij S."/>
            <person name="Kapur A."/>
            <person name="Khurana P."/>
            <person name="Khurana P."/>
            <person name="Khurana J.P."/>
            <person name="Tyagi A.K."/>
            <person name="Gaikwad K."/>
            <person name="Singh A."/>
            <person name="Dalal V."/>
            <person name="Srivastava S."/>
            <person name="Dixit A."/>
            <person name="Pal A.K."/>
            <person name="Ghazi I.A."/>
            <person name="Yadav M."/>
            <person name="Pandit A."/>
            <person name="Bhargava A."/>
            <person name="Sureshbabu K."/>
            <person name="Batra K."/>
            <person name="Sharma T.R."/>
            <person name="Mohapatra T."/>
            <person name="Singh N.K."/>
            <person name="Messing J."/>
            <person name="Nelson A.B."/>
            <person name="Fuks G."/>
            <person name="Kavchok S."/>
            <person name="Keizer G."/>
            <person name="Linton E."/>
            <person name="Llaca V."/>
            <person name="Song R."/>
            <person name="Tanyolac B."/>
            <person name="Young S."/>
            <person name="Ho-Il K."/>
            <person name="Hahn J.H."/>
            <person name="Sangsakoo G."/>
            <person name="Vanavichit A."/>
            <person name="de Mattos Luiz.A.T."/>
            <person name="Zimmer P.D."/>
            <person name="Malone G."/>
            <person name="Dellagostin O."/>
            <person name="de Oliveira A.C."/>
            <person name="Bevan M."/>
            <person name="Bancroft I."/>
            <person name="Minx P."/>
            <person name="Cordum H."/>
            <person name="Wilson R."/>
            <person name="Cheng Z."/>
            <person name="Jin W."/>
            <person name="Jiang J."/>
            <person name="Leong S.A."/>
            <person name="Iwama H."/>
            <person name="Gojobori T."/>
            <person name="Itoh T."/>
            <person name="Niimura Y."/>
            <person name="Fujii Y."/>
            <person name="Habara T."/>
            <person name="Sakai H."/>
            <person name="Sato Y."/>
            <person name="Wilson G."/>
            <person name="Kumar K."/>
            <person name="McCouch S."/>
            <person name="Juretic N."/>
            <person name="Hoen D."/>
            <person name="Wright S."/>
            <person name="Bruskiewich R."/>
            <person name="Bureau T."/>
            <person name="Miyao A."/>
            <person name="Hirochika H."/>
            <person name="Nishikawa T."/>
            <person name="Kadowaki K."/>
            <person name="Sugiura M."/>
            <person name="Burr B."/>
            <person name="Sasaki T."/>
        </authorList>
    </citation>
    <scope>NUCLEOTIDE SEQUENCE [LARGE SCALE GENOMIC DNA]</scope>
    <source>
        <strain evidence="3">cv. Nipponbare</strain>
    </source>
</reference>
<dbReference type="AlphaFoldDB" id="A0A0P0W776"/>
<feature type="region of interest" description="Disordered" evidence="1">
    <location>
        <begin position="1"/>
        <end position="82"/>
    </location>
</feature>
<evidence type="ECO:0000256" key="1">
    <source>
        <dbReference type="SAM" id="MobiDB-lite"/>
    </source>
</evidence>
<name>A0A0P0W776_ORYSJ</name>
<evidence type="ECO:0000313" key="2">
    <source>
        <dbReference type="EMBL" id="BAS88014.1"/>
    </source>
</evidence>
<accession>A0A0P0W776</accession>
<evidence type="ECO:0000313" key="3">
    <source>
        <dbReference type="Proteomes" id="UP000059680"/>
    </source>
</evidence>
<dbReference type="InParanoid" id="A0A0P0W776"/>
<gene>
    <name evidence="2" type="ordered locus">Os04g0190100</name>
    <name evidence="2" type="ORF">OSNPB_040190100</name>
</gene>
<organism evidence="2 3">
    <name type="scientific">Oryza sativa subsp. japonica</name>
    <name type="common">Rice</name>
    <dbReference type="NCBI Taxonomy" id="39947"/>
    <lineage>
        <taxon>Eukaryota</taxon>
        <taxon>Viridiplantae</taxon>
        <taxon>Streptophyta</taxon>
        <taxon>Embryophyta</taxon>
        <taxon>Tracheophyta</taxon>
        <taxon>Spermatophyta</taxon>
        <taxon>Magnoliopsida</taxon>
        <taxon>Liliopsida</taxon>
        <taxon>Poales</taxon>
        <taxon>Poaceae</taxon>
        <taxon>BOP clade</taxon>
        <taxon>Oryzoideae</taxon>
        <taxon>Oryzeae</taxon>
        <taxon>Oryzinae</taxon>
        <taxon>Oryza</taxon>
        <taxon>Oryza sativa</taxon>
    </lineage>
</organism>
<protein>
    <submittedName>
        <fullName evidence="2">Os04g0190100 protein</fullName>
    </submittedName>
</protein>
<reference evidence="2 3" key="3">
    <citation type="journal article" date="2013" name="Rice">
        <title>Improvement of the Oryza sativa Nipponbare reference genome using next generation sequence and optical map data.</title>
        <authorList>
            <person name="Kawahara Y."/>
            <person name="de la Bastide M."/>
            <person name="Hamilton J.P."/>
            <person name="Kanamori H."/>
            <person name="McCombie W.R."/>
            <person name="Ouyang S."/>
            <person name="Schwartz D.C."/>
            <person name="Tanaka T."/>
            <person name="Wu J."/>
            <person name="Zhou S."/>
            <person name="Childs K.L."/>
            <person name="Davidson R.M."/>
            <person name="Lin H."/>
            <person name="Quesada-Ocampo L."/>
            <person name="Vaillancourt B."/>
            <person name="Sakai H."/>
            <person name="Lee S.S."/>
            <person name="Kim J."/>
            <person name="Numa H."/>
            <person name="Itoh T."/>
            <person name="Buell C.R."/>
            <person name="Matsumoto T."/>
        </authorList>
    </citation>
    <scope>NUCLEOTIDE SEQUENCE [LARGE SCALE GENOMIC DNA]</scope>
    <source>
        <strain evidence="3">cv. Nipponbare</strain>
    </source>
</reference>